<dbReference type="InterPro" id="IPR027497">
    <property type="entry name" value="Katanin_p60_AL2"/>
</dbReference>
<dbReference type="InterPro" id="IPR003959">
    <property type="entry name" value="ATPase_AAA_core"/>
</dbReference>
<feature type="domain" description="AAA+ ATPase" evidence="10">
    <location>
        <begin position="295"/>
        <end position="435"/>
    </location>
</feature>
<dbReference type="Gene3D" id="3.40.50.300">
    <property type="entry name" value="P-loop containing nucleotide triphosphate hydrolases"/>
    <property type="match status" value="1"/>
</dbReference>
<keyword evidence="5 8" id="KW-0067">ATP-binding</keyword>
<evidence type="ECO:0000256" key="3">
    <source>
        <dbReference type="ARBA" id="ARBA00022701"/>
    </source>
</evidence>
<protein>
    <recommendedName>
        <fullName evidence="8">Katanin p60 ATPase-containing subunit A-like 2</fullName>
        <shortName evidence="8">Katanin p60 subunit A-like 2</shortName>
        <ecNumber evidence="8">5.6.1.1</ecNumber>
    </recommendedName>
    <alternativeName>
        <fullName evidence="8">p60 katanin-like 2</fullName>
    </alternativeName>
</protein>
<dbReference type="InterPro" id="IPR003593">
    <property type="entry name" value="AAA+_ATPase"/>
</dbReference>
<evidence type="ECO:0000256" key="4">
    <source>
        <dbReference type="ARBA" id="ARBA00022741"/>
    </source>
</evidence>
<evidence type="ECO:0000256" key="5">
    <source>
        <dbReference type="ARBA" id="ARBA00022840"/>
    </source>
</evidence>
<name>A0ABQ6N0L9_9STRA</name>
<dbReference type="InterPro" id="IPR003960">
    <property type="entry name" value="ATPase_AAA_CS"/>
</dbReference>
<dbReference type="Pfam" id="PF00004">
    <property type="entry name" value="AAA"/>
    <property type="match status" value="1"/>
</dbReference>
<dbReference type="InterPro" id="IPR041569">
    <property type="entry name" value="AAA_lid_3"/>
</dbReference>
<dbReference type="InterPro" id="IPR006594">
    <property type="entry name" value="LisH"/>
</dbReference>
<feature type="region of interest" description="Disordered" evidence="9">
    <location>
        <begin position="95"/>
        <end position="219"/>
    </location>
</feature>
<gene>
    <name evidence="8" type="primary">KATNAL2</name>
    <name evidence="11" type="ORF">TeGR_g14463</name>
</gene>
<comment type="subcellular location">
    <subcellularLocation>
        <location evidence="1 8">Cytoplasm</location>
        <location evidence="1 8">Cytoskeleton</location>
        <location evidence="1 8">Spindle pole</location>
    </subcellularLocation>
    <subcellularLocation>
        <location evidence="8">Cytoplasm</location>
        <location evidence="8">Cytoskeleton</location>
    </subcellularLocation>
    <subcellularLocation>
        <location evidence="8">Cytoplasm</location>
    </subcellularLocation>
    <subcellularLocation>
        <location evidence="8">Cytoplasm</location>
        <location evidence="8">Cytoskeleton</location>
        <location evidence="8">Spindle</location>
    </subcellularLocation>
    <text evidence="8">Localizes within the cytoplasm, partially overlapping with microtubules in interphase and to the mitotic spindle and spindle poles during mitosis.</text>
</comment>
<feature type="compositionally biased region" description="Basic and acidic residues" evidence="9">
    <location>
        <begin position="119"/>
        <end position="133"/>
    </location>
</feature>
<evidence type="ECO:0000256" key="9">
    <source>
        <dbReference type="SAM" id="MobiDB-lite"/>
    </source>
</evidence>
<comment type="catalytic activity">
    <reaction evidence="8">
        <text>n ATP + n H2O + a microtubule = n ADP + n phosphate + (n+1) alpha/beta tubulin heterodimers.</text>
        <dbReference type="EC" id="5.6.1.1"/>
    </reaction>
</comment>
<keyword evidence="3 8" id="KW-0493">Microtubule</keyword>
<keyword evidence="2 8" id="KW-0963">Cytoplasm</keyword>
<comment type="similarity">
    <text evidence="8">Belongs to the AAA ATPase family. Katanin p60 subunit A1 subfamily. A-like 2 sub-subfamily.</text>
</comment>
<dbReference type="SMART" id="SM00382">
    <property type="entry name" value="AAA"/>
    <property type="match status" value="1"/>
</dbReference>
<dbReference type="Proteomes" id="UP001165060">
    <property type="component" value="Unassembled WGS sequence"/>
</dbReference>
<dbReference type="PROSITE" id="PS50896">
    <property type="entry name" value="LISH"/>
    <property type="match status" value="1"/>
</dbReference>
<dbReference type="CDD" id="cd19509">
    <property type="entry name" value="RecA-like_VPS4-like"/>
    <property type="match status" value="1"/>
</dbReference>
<evidence type="ECO:0000256" key="7">
    <source>
        <dbReference type="ARBA" id="ARBA00023235"/>
    </source>
</evidence>
<dbReference type="SMART" id="SM00667">
    <property type="entry name" value="LisH"/>
    <property type="match status" value="1"/>
</dbReference>
<evidence type="ECO:0000259" key="10">
    <source>
        <dbReference type="SMART" id="SM00382"/>
    </source>
</evidence>
<comment type="caution">
    <text evidence="11">The sequence shown here is derived from an EMBL/GenBank/DDBJ whole genome shotgun (WGS) entry which is preliminary data.</text>
</comment>
<feature type="binding site" evidence="8">
    <location>
        <begin position="303"/>
        <end position="310"/>
    </location>
    <ligand>
        <name>ATP</name>
        <dbReference type="ChEBI" id="CHEBI:30616"/>
    </ligand>
</feature>
<accession>A0ABQ6N0L9</accession>
<proteinExistence type="inferred from homology"/>
<dbReference type="PANTHER" id="PTHR23074">
    <property type="entry name" value="AAA DOMAIN-CONTAINING"/>
    <property type="match status" value="1"/>
</dbReference>
<dbReference type="SUPFAM" id="SSF52540">
    <property type="entry name" value="P-loop containing nucleoside triphosphate hydrolases"/>
    <property type="match status" value="1"/>
</dbReference>
<evidence type="ECO:0000256" key="6">
    <source>
        <dbReference type="ARBA" id="ARBA00023212"/>
    </source>
</evidence>
<dbReference type="EMBL" id="BRYB01003473">
    <property type="protein sequence ID" value="GMI37305.1"/>
    <property type="molecule type" value="Genomic_DNA"/>
</dbReference>
<evidence type="ECO:0000256" key="2">
    <source>
        <dbReference type="ARBA" id="ARBA00022490"/>
    </source>
</evidence>
<dbReference type="EC" id="5.6.1.1" evidence="8"/>
<dbReference type="InterPro" id="IPR027417">
    <property type="entry name" value="P-loop_NTPase"/>
</dbReference>
<keyword evidence="6 8" id="KW-0206">Cytoskeleton</keyword>
<dbReference type="Pfam" id="PF17862">
    <property type="entry name" value="AAA_lid_3"/>
    <property type="match status" value="1"/>
</dbReference>
<evidence type="ECO:0000313" key="12">
    <source>
        <dbReference type="Proteomes" id="UP001165060"/>
    </source>
</evidence>
<evidence type="ECO:0000313" key="11">
    <source>
        <dbReference type="EMBL" id="GMI37305.1"/>
    </source>
</evidence>
<dbReference type="InterPro" id="IPR050304">
    <property type="entry name" value="MT-severing_AAA_ATPase"/>
</dbReference>
<reference evidence="11 12" key="1">
    <citation type="journal article" date="2023" name="Commun. Biol.">
        <title>Genome analysis of Parmales, the sister group of diatoms, reveals the evolutionary specialization of diatoms from phago-mixotrophs to photoautotrophs.</title>
        <authorList>
            <person name="Ban H."/>
            <person name="Sato S."/>
            <person name="Yoshikawa S."/>
            <person name="Yamada K."/>
            <person name="Nakamura Y."/>
            <person name="Ichinomiya M."/>
            <person name="Sato N."/>
            <person name="Blanc-Mathieu R."/>
            <person name="Endo H."/>
            <person name="Kuwata A."/>
            <person name="Ogata H."/>
        </authorList>
    </citation>
    <scope>NUCLEOTIDE SEQUENCE [LARGE SCALE GENOMIC DNA]</scope>
</reference>
<dbReference type="HAMAP" id="MF_03025">
    <property type="entry name" value="Katanin_p60_AL2"/>
    <property type="match status" value="1"/>
</dbReference>
<keyword evidence="7 8" id="KW-0413">Isomerase</keyword>
<keyword evidence="4 8" id="KW-0547">Nucleotide-binding</keyword>
<organism evidence="11 12">
    <name type="scientific">Tetraparma gracilis</name>
    <dbReference type="NCBI Taxonomy" id="2962635"/>
    <lineage>
        <taxon>Eukaryota</taxon>
        <taxon>Sar</taxon>
        <taxon>Stramenopiles</taxon>
        <taxon>Ochrophyta</taxon>
        <taxon>Bolidophyceae</taxon>
        <taxon>Parmales</taxon>
        <taxon>Triparmaceae</taxon>
        <taxon>Tetraparma</taxon>
    </lineage>
</organism>
<dbReference type="PROSITE" id="PS00674">
    <property type="entry name" value="AAA"/>
    <property type="match status" value="1"/>
</dbReference>
<evidence type="ECO:0000256" key="1">
    <source>
        <dbReference type="ARBA" id="ARBA00004647"/>
    </source>
</evidence>
<dbReference type="Gene3D" id="1.10.8.60">
    <property type="match status" value="1"/>
</dbReference>
<comment type="function">
    <text evidence="8">Severs microtubules in vitro in an ATP-dependent manner. This activity may promote rapid reorganization of cellular microtubule arrays.</text>
</comment>
<feature type="compositionally biased region" description="Basic and acidic residues" evidence="9">
    <location>
        <begin position="149"/>
        <end position="161"/>
    </location>
</feature>
<sequence length="553" mass="60050">MAGTSTLMALKATTLARDTADAAAADRSRDALVLVRDYLDQNGYVAAAAELRREGGKTLGRYETVENMDLNYLIVEVEEYRELKFGRRPKFTRRVETEDDDDSKFARGAASKNQSAARRRSEMDAAKRKEQREKARKKSGFSSGVLGTMERKLGVDADRPPPDPADPAIDSLSVGVAGANPNRAGAGGGGGGMELSLGGSAMNLQPPPAAPTKNNNEEEEEEAFMQRRILKPLPTFGGDADLRALGETITRDILQSSPNVKFEQVVELDDAKRILREAVVMPLKYPQLFTGLLSPWCGILLYGPPGTGKTMLAKAVASECSTTFFNISASSIVSKYRGDSEKLMRVLFELARYHAPSTVFMDEIDAIMSTRGGGGGNDSEHEGSRRMKTELLIQMDGLASGSEHVFVMAASNLPWDLDPALLRRLEKRVLVPLPGEKGRLAMLEGNLTEQPCEEGLELGVVAKGTEGFSGADIKLLCKEAAMRPVRRLLGKLEELEAAEEGGVVDEERVNLLIQGNPITQADMERSMECTNKSSGGSVYDAKYEAWSKEFGST</sequence>
<evidence type="ECO:0000256" key="8">
    <source>
        <dbReference type="HAMAP-Rule" id="MF_03025"/>
    </source>
</evidence>
<dbReference type="PANTHER" id="PTHR23074:SF78">
    <property type="entry name" value="KATANIN P60 ATPASE-CONTAINING SUBUNIT A-LIKE 2"/>
    <property type="match status" value="1"/>
</dbReference>
<feature type="compositionally biased region" description="Low complexity" evidence="9">
    <location>
        <begin position="166"/>
        <end position="184"/>
    </location>
</feature>
<keyword evidence="12" id="KW-1185">Reference proteome</keyword>